<dbReference type="SMART" id="SM00862">
    <property type="entry name" value="Trans_reg_C"/>
    <property type="match status" value="1"/>
</dbReference>
<comment type="caution">
    <text evidence="4">The sequence shown here is derived from an EMBL/GenBank/DDBJ whole genome shotgun (WGS) entry which is preliminary data.</text>
</comment>
<dbReference type="EMBL" id="PIQN01000002">
    <property type="protein sequence ID" value="PKA45365.1"/>
    <property type="molecule type" value="Genomic_DNA"/>
</dbReference>
<gene>
    <name evidence="4" type="ORF">CWR43_00665</name>
</gene>
<dbReference type="Proteomes" id="UP000232164">
    <property type="component" value="Unassembled WGS sequence"/>
</dbReference>
<dbReference type="InterPro" id="IPR011990">
    <property type="entry name" value="TPR-like_helical_dom_sf"/>
</dbReference>
<dbReference type="Gene3D" id="3.40.50.10070">
    <property type="entry name" value="TolB, N-terminal domain"/>
    <property type="match status" value="1"/>
</dbReference>
<dbReference type="InterPro" id="IPR001867">
    <property type="entry name" value="OmpR/PhoB-type_DNA-bd"/>
</dbReference>
<protein>
    <submittedName>
        <fullName evidence="4">Adenylate cyclase</fullName>
    </submittedName>
</protein>
<reference evidence="4 5" key="1">
    <citation type="submission" date="2017-11" db="EMBL/GenBank/DDBJ databases">
        <authorList>
            <person name="Han C.G."/>
        </authorList>
    </citation>
    <scope>NUCLEOTIDE SEQUENCE [LARGE SCALE GENOMIC DNA]</scope>
    <source>
        <strain evidence="4 5">HCNT1</strain>
    </source>
</reference>
<dbReference type="CDD" id="cd00383">
    <property type="entry name" value="trans_reg_C"/>
    <property type="match status" value="1"/>
</dbReference>
<dbReference type="GO" id="GO:0003677">
    <property type="term" value="F:DNA binding"/>
    <property type="evidence" value="ECO:0007669"/>
    <property type="project" value="UniProtKB-UniRule"/>
</dbReference>
<name>A0A2N0DGW7_RHISU</name>
<dbReference type="InterPro" id="IPR036388">
    <property type="entry name" value="WH-like_DNA-bd_sf"/>
</dbReference>
<feature type="DNA-binding region" description="OmpR/PhoB-type" evidence="2">
    <location>
        <begin position="3"/>
        <end position="104"/>
    </location>
</feature>
<dbReference type="RefSeq" id="WP_100770329.1">
    <property type="nucleotide sequence ID" value="NZ_PIQN01000002.1"/>
</dbReference>
<dbReference type="GO" id="GO:0006355">
    <property type="term" value="P:regulation of DNA-templated transcription"/>
    <property type="evidence" value="ECO:0007669"/>
    <property type="project" value="InterPro"/>
</dbReference>
<organism evidence="4 5">
    <name type="scientific">Rhizobium sullae</name>
    <name type="common">Rhizobium hedysari</name>
    <dbReference type="NCBI Taxonomy" id="50338"/>
    <lineage>
        <taxon>Bacteria</taxon>
        <taxon>Pseudomonadati</taxon>
        <taxon>Pseudomonadota</taxon>
        <taxon>Alphaproteobacteria</taxon>
        <taxon>Hyphomicrobiales</taxon>
        <taxon>Rhizobiaceae</taxon>
        <taxon>Rhizobium/Agrobacterium group</taxon>
        <taxon>Rhizobium</taxon>
    </lineage>
</organism>
<dbReference type="PROSITE" id="PS51755">
    <property type="entry name" value="OMPR_PHOB"/>
    <property type="match status" value="1"/>
</dbReference>
<dbReference type="PANTHER" id="PTHR12558:SF33">
    <property type="entry name" value="BLL7664 PROTEIN"/>
    <property type="match status" value="1"/>
</dbReference>
<evidence type="ECO:0000313" key="4">
    <source>
        <dbReference type="EMBL" id="PKA45365.1"/>
    </source>
</evidence>
<accession>A0A2N0DGW7</accession>
<dbReference type="InterPro" id="IPR016032">
    <property type="entry name" value="Sig_transdc_resp-reg_C-effctor"/>
</dbReference>
<dbReference type="SUPFAM" id="SSF52964">
    <property type="entry name" value="TolB, N-terminal domain"/>
    <property type="match status" value="1"/>
</dbReference>
<evidence type="ECO:0000259" key="3">
    <source>
        <dbReference type="PROSITE" id="PS51755"/>
    </source>
</evidence>
<reference evidence="4 5" key="2">
    <citation type="submission" date="2017-12" db="EMBL/GenBank/DDBJ databases">
        <title>Genome sequence of Rhizobium sullae HCNT1 isolated from Sulla coronaria nodules and featuring peculiar denitrification phenotypes.</title>
        <authorList>
            <person name="De Diego-Diaz B."/>
            <person name="Treu L."/>
            <person name="Campanaro S."/>
            <person name="Da Silva Duarte V."/>
            <person name="Basaglia M."/>
            <person name="Favaro L."/>
            <person name="Casella S."/>
            <person name="Squartini A."/>
        </authorList>
    </citation>
    <scope>NUCLEOTIDE SEQUENCE [LARGE SCALE GENOMIC DNA]</scope>
    <source>
        <strain evidence="4 5">HCNT1</strain>
    </source>
</reference>
<dbReference type="SUPFAM" id="SSF48452">
    <property type="entry name" value="TPR-like"/>
    <property type="match status" value="1"/>
</dbReference>
<keyword evidence="1 2" id="KW-0238">DNA-binding</keyword>
<evidence type="ECO:0000256" key="2">
    <source>
        <dbReference type="PROSITE-ProRule" id="PRU01091"/>
    </source>
</evidence>
<feature type="domain" description="OmpR/PhoB-type" evidence="3">
    <location>
        <begin position="3"/>
        <end position="104"/>
    </location>
</feature>
<dbReference type="AlphaFoldDB" id="A0A2N0DGW7"/>
<dbReference type="PANTHER" id="PTHR12558">
    <property type="entry name" value="CELL DIVISION CYCLE 16,23,27"/>
    <property type="match status" value="1"/>
</dbReference>
<dbReference type="SUPFAM" id="SSF46894">
    <property type="entry name" value="C-terminal effector domain of the bipartite response regulators"/>
    <property type="match status" value="1"/>
</dbReference>
<dbReference type="Pfam" id="PF00486">
    <property type="entry name" value="Trans_reg_C"/>
    <property type="match status" value="1"/>
</dbReference>
<evidence type="ECO:0000313" key="5">
    <source>
        <dbReference type="Proteomes" id="UP000232164"/>
    </source>
</evidence>
<dbReference type="STRING" id="1041146.GCA_000427985_03217"/>
<evidence type="ECO:0000256" key="1">
    <source>
        <dbReference type="ARBA" id="ARBA00023125"/>
    </source>
</evidence>
<sequence>MQGSRFAFGPFVLDSGAGTLLRNDIPVAIGYRGLRLLAALVGRPGEILGKAELMDAAWPGRAVEEGNLTVQIAQLRKLLDPADAGKGGGEWIATVPRVGYRFLGTVEQLGGAKRKPLPLPSKPSVAVLPFVNISNDPEQESFADGLTEDLITDLSRISGLFVIARNSAFAYKGKAMDVRGIAEDLGVRYLLEGSARRAAGRVRINAQLVDTVSGDHLWAERFDRSLDDIFAVQDEVTAKIVEALLGRLRAPPPRNRPKNLEAYDLCVRARKLMDDSPQSAREAHLMLTRAVSLDPDYAEAYRWLAMNHWMGWIHSGGPTESTRSAALELARTAVALDPNDAGCRWVLAYLLAYERRFTEADTEFTTSIALDPNEADAWAALSDIAILAGRVNEGLEHIRKAFRLNPFPASWYYLTLGQAQYAARDYEAAVETLRRDETYRTSSRRFLAASLAQLGRLDEARAEAELFLVGNPHFTIRHWAATEPFRDGAMLEHFVDGYRKAGLPE</sequence>
<dbReference type="Gene3D" id="1.10.10.10">
    <property type="entry name" value="Winged helix-like DNA-binding domain superfamily/Winged helix DNA-binding domain"/>
    <property type="match status" value="1"/>
</dbReference>
<dbReference type="Gene3D" id="1.25.40.10">
    <property type="entry name" value="Tetratricopeptide repeat domain"/>
    <property type="match status" value="1"/>
</dbReference>
<proteinExistence type="predicted"/>
<dbReference type="GO" id="GO:0000160">
    <property type="term" value="P:phosphorelay signal transduction system"/>
    <property type="evidence" value="ECO:0007669"/>
    <property type="project" value="InterPro"/>
</dbReference>